<dbReference type="RefSeq" id="WP_343194306.1">
    <property type="nucleotide sequence ID" value="NZ_JBCIVJ010000014.1"/>
</dbReference>
<dbReference type="SUPFAM" id="SSF53590">
    <property type="entry name" value="Nucleoside hydrolase"/>
    <property type="match status" value="1"/>
</dbReference>
<evidence type="ECO:0000256" key="1">
    <source>
        <dbReference type="ARBA" id="ARBA00022801"/>
    </source>
</evidence>
<dbReference type="NCBIfam" id="NF008036">
    <property type="entry name" value="PRK10768.1"/>
    <property type="match status" value="1"/>
</dbReference>
<dbReference type="EC" id="3.2.-.-" evidence="3"/>
<dbReference type="Gene3D" id="3.90.245.10">
    <property type="entry name" value="Ribonucleoside hydrolase-like"/>
    <property type="match status" value="1"/>
</dbReference>
<sequence>MERLPIILDTDPGIDDAAAIAAALFAPELDLKLMTTVAGNVSLEKTTRNALQLLHFWNASIPVAQGAATPLLRPLRDAASVHGESGMEGYNFVEHQRQPLAKPAFQAIRDVLMASPEPITLVAIGPLTNIALLLSHYPECQFNIRRLVMMGGSAGRGNFTPNAEFNIAIDPEAAARVFESGLEIVMCGLDVTNSATLTPDYLATLPAGNQTGKMLHALFSHYRSGSMVTGLRMHDLCAIAWLVRPEIFTLKSCFVAVETQGMYTAGTTVVDIENRLGKPANAQVALDIDIDAFRAWVAEVLSKAP</sequence>
<dbReference type="CDD" id="cd02651">
    <property type="entry name" value="nuc_hydro_IU_UC_XIUA"/>
    <property type="match status" value="1"/>
</dbReference>
<dbReference type="InterPro" id="IPR022976">
    <property type="entry name" value="Nucleosid_hydro_RihC_nonspecif"/>
</dbReference>
<keyword evidence="1 3" id="KW-0378">Hydrolase</keyword>
<name>A0ABU9V880_9ENTR</name>
<dbReference type="GO" id="GO:0016798">
    <property type="term" value="F:hydrolase activity, acting on glycosyl bonds"/>
    <property type="evidence" value="ECO:0007669"/>
    <property type="project" value="UniProtKB-KW"/>
</dbReference>
<dbReference type="InterPro" id="IPR023186">
    <property type="entry name" value="IUNH"/>
</dbReference>
<evidence type="ECO:0000259" key="4">
    <source>
        <dbReference type="Pfam" id="PF01156"/>
    </source>
</evidence>
<dbReference type="PANTHER" id="PTHR12304:SF15">
    <property type="entry name" value="NON-SPECIFIC RIBONUCLEOSIDE HYDROLASE RIHC"/>
    <property type="match status" value="1"/>
</dbReference>
<reference evidence="5 6" key="1">
    <citation type="submission" date="2024-02" db="EMBL/GenBank/DDBJ databases">
        <title>Whole genome of MDR Enterobacteriaceae from southern Thailand.</title>
        <authorList>
            <person name="Surachat K."/>
        </authorList>
    </citation>
    <scope>NUCLEOTIDE SEQUENCE [LARGE SCALE GENOMIC DNA]</scope>
    <source>
        <strain evidence="5 6">PSU_29</strain>
    </source>
</reference>
<evidence type="ECO:0000313" key="5">
    <source>
        <dbReference type="EMBL" id="MEN0580647.1"/>
    </source>
</evidence>
<evidence type="ECO:0000256" key="2">
    <source>
        <dbReference type="ARBA" id="ARBA00023295"/>
    </source>
</evidence>
<gene>
    <name evidence="3 5" type="primary">rihC</name>
    <name evidence="5" type="ORF">AAIG39_16780</name>
</gene>
<comment type="similarity">
    <text evidence="3">Belongs to the IUNH family. RihC subfamily.</text>
</comment>
<accession>A0ABU9V880</accession>
<dbReference type="HAMAP" id="MF_01432">
    <property type="entry name" value="Nucleosid_hydro_RihC"/>
    <property type="match status" value="1"/>
</dbReference>
<comment type="function">
    <text evidence="3">Hydrolyzes both purine and pyrimidine ribonucleosides with a broad-substrate specificity.</text>
</comment>
<feature type="domain" description="Inosine/uridine-preferring nucleoside hydrolase" evidence="4">
    <location>
        <begin position="6"/>
        <end position="294"/>
    </location>
</feature>
<keyword evidence="2 3" id="KW-0326">Glycosidase</keyword>
<comment type="caution">
    <text evidence="5">The sequence shown here is derived from an EMBL/GenBank/DDBJ whole genome shotgun (WGS) entry which is preliminary data.</text>
</comment>
<dbReference type="Pfam" id="PF01156">
    <property type="entry name" value="IU_nuc_hydro"/>
    <property type="match status" value="1"/>
</dbReference>
<feature type="active site" evidence="3">
    <location>
        <position position="234"/>
    </location>
</feature>
<dbReference type="Proteomes" id="UP001411173">
    <property type="component" value="Unassembled WGS sequence"/>
</dbReference>
<proteinExistence type="inferred from homology"/>
<protein>
    <recommendedName>
        <fullName evidence="3">Non-specific ribonucleoside hydrolase RihC</fullName>
        <ecNumber evidence="3">3.2.-.-</ecNumber>
    </recommendedName>
    <alternativeName>
        <fullName evidence="3">Purine/pyrimidine ribonucleoside hydrolase</fullName>
    </alternativeName>
</protein>
<dbReference type="InterPro" id="IPR036452">
    <property type="entry name" value="Ribo_hydro-like"/>
</dbReference>
<evidence type="ECO:0000256" key="3">
    <source>
        <dbReference type="HAMAP-Rule" id="MF_01432"/>
    </source>
</evidence>
<organism evidence="5 6">
    <name type="scientific">Phytobacter palmae</name>
    <dbReference type="NCBI Taxonomy" id="1855371"/>
    <lineage>
        <taxon>Bacteria</taxon>
        <taxon>Pseudomonadati</taxon>
        <taxon>Pseudomonadota</taxon>
        <taxon>Gammaproteobacteria</taxon>
        <taxon>Enterobacterales</taxon>
        <taxon>Enterobacteriaceae</taxon>
        <taxon>Phytobacter</taxon>
    </lineage>
</organism>
<dbReference type="InterPro" id="IPR001910">
    <property type="entry name" value="Inosine/uridine_hydrolase_dom"/>
</dbReference>
<keyword evidence="6" id="KW-1185">Reference proteome</keyword>
<dbReference type="EMBL" id="JBCIVJ010000014">
    <property type="protein sequence ID" value="MEN0580647.1"/>
    <property type="molecule type" value="Genomic_DNA"/>
</dbReference>
<dbReference type="PANTHER" id="PTHR12304">
    <property type="entry name" value="INOSINE-URIDINE PREFERRING NUCLEOSIDE HYDROLASE"/>
    <property type="match status" value="1"/>
</dbReference>
<evidence type="ECO:0000313" key="6">
    <source>
        <dbReference type="Proteomes" id="UP001411173"/>
    </source>
</evidence>